<protein>
    <recommendedName>
        <fullName evidence="3">ATP-dependent DNA helicase</fullName>
    </recommendedName>
</protein>
<dbReference type="OrthoDB" id="416437at2759"/>
<sequence>MVDHDDGPEISLDFEAMEAATAMDDFQEKTFLVEEEPTNLQSMIAKLNADQKRVFDIITKKMDITDNNTDVLRCYVSGTGGTVKSSLTKTLKVWVKTKQREHTAARYPTHYTPTRYIVHRGRVLHDISAGLVLLRASNDHRQQSGKKVLDRHITTVPQVLRAIPSKELIG</sequence>
<evidence type="ECO:0008006" key="3">
    <source>
        <dbReference type="Google" id="ProtNLM"/>
    </source>
</evidence>
<keyword evidence="2" id="KW-1185">Reference proteome</keyword>
<dbReference type="EMBL" id="BGZK01000530">
    <property type="protein sequence ID" value="GBP48769.1"/>
    <property type="molecule type" value="Genomic_DNA"/>
</dbReference>
<proteinExistence type="predicted"/>
<gene>
    <name evidence="1" type="ORF">EVAR_32789_1</name>
</gene>
<name>A0A4C1WEB5_EUMVA</name>
<evidence type="ECO:0000313" key="1">
    <source>
        <dbReference type="EMBL" id="GBP48769.1"/>
    </source>
</evidence>
<dbReference type="Proteomes" id="UP000299102">
    <property type="component" value="Unassembled WGS sequence"/>
</dbReference>
<reference evidence="1 2" key="1">
    <citation type="journal article" date="2019" name="Commun. Biol.">
        <title>The bagworm genome reveals a unique fibroin gene that provides high tensile strength.</title>
        <authorList>
            <person name="Kono N."/>
            <person name="Nakamura H."/>
            <person name="Ohtoshi R."/>
            <person name="Tomita M."/>
            <person name="Numata K."/>
            <person name="Arakawa K."/>
        </authorList>
    </citation>
    <scope>NUCLEOTIDE SEQUENCE [LARGE SCALE GENOMIC DNA]</scope>
</reference>
<accession>A0A4C1WEB5</accession>
<comment type="caution">
    <text evidence="1">The sequence shown here is derived from an EMBL/GenBank/DDBJ whole genome shotgun (WGS) entry which is preliminary data.</text>
</comment>
<dbReference type="AlphaFoldDB" id="A0A4C1WEB5"/>
<evidence type="ECO:0000313" key="2">
    <source>
        <dbReference type="Proteomes" id="UP000299102"/>
    </source>
</evidence>
<organism evidence="1 2">
    <name type="scientific">Eumeta variegata</name>
    <name type="common">Bagworm moth</name>
    <name type="synonym">Eumeta japonica</name>
    <dbReference type="NCBI Taxonomy" id="151549"/>
    <lineage>
        <taxon>Eukaryota</taxon>
        <taxon>Metazoa</taxon>
        <taxon>Ecdysozoa</taxon>
        <taxon>Arthropoda</taxon>
        <taxon>Hexapoda</taxon>
        <taxon>Insecta</taxon>
        <taxon>Pterygota</taxon>
        <taxon>Neoptera</taxon>
        <taxon>Endopterygota</taxon>
        <taxon>Lepidoptera</taxon>
        <taxon>Glossata</taxon>
        <taxon>Ditrysia</taxon>
        <taxon>Tineoidea</taxon>
        <taxon>Psychidae</taxon>
        <taxon>Oiketicinae</taxon>
        <taxon>Eumeta</taxon>
    </lineage>
</organism>